<dbReference type="GO" id="GO:0006334">
    <property type="term" value="P:nucleosome assembly"/>
    <property type="evidence" value="ECO:0007669"/>
    <property type="project" value="InterPro"/>
</dbReference>
<feature type="region of interest" description="Disordered" evidence="5">
    <location>
        <begin position="1"/>
        <end position="24"/>
    </location>
</feature>
<proteinExistence type="inferred from homology"/>
<evidence type="ECO:0000256" key="2">
    <source>
        <dbReference type="ARBA" id="ARBA00023186"/>
    </source>
</evidence>
<dbReference type="PANTHER" id="PTHR11875">
    <property type="entry name" value="TESTIS-SPECIFIC Y-ENCODED PROTEIN"/>
    <property type="match status" value="1"/>
</dbReference>
<dbReference type="AlphaFoldDB" id="A0A388LWB1"/>
<feature type="region of interest" description="Disordered" evidence="5">
    <location>
        <begin position="439"/>
        <end position="468"/>
    </location>
</feature>
<feature type="compositionally biased region" description="Basic and acidic residues" evidence="5">
    <location>
        <begin position="14"/>
        <end position="24"/>
    </location>
</feature>
<dbReference type="Proteomes" id="UP000265515">
    <property type="component" value="Unassembled WGS sequence"/>
</dbReference>
<keyword evidence="4" id="KW-0175">Coiled coil</keyword>
<keyword evidence="7" id="KW-1185">Reference proteome</keyword>
<dbReference type="GO" id="GO:0000724">
    <property type="term" value="P:double-strand break repair via homologous recombination"/>
    <property type="evidence" value="ECO:0007669"/>
    <property type="project" value="UniProtKB-ARBA"/>
</dbReference>
<evidence type="ECO:0000313" key="7">
    <source>
        <dbReference type="Proteomes" id="UP000265515"/>
    </source>
</evidence>
<sequence length="532" mass="57995">MADPASAAEAGGDDAEKTISSRNKVEGFLNGLPENVRARVEQLRSLQSRIDEAMKEWDKQEAAMAAAMAAMESTAAGGATVLTTTAVVADPSSQGESIAKEPKKESPNEICPDSVVDFEKVIEDLYRERLELITAGGGVEGDEGSSPGPKEDAFPPFWSTAMSKCALGQFISLADGEVLKNLRDIRCKVIDDVDIDRDDESDGGKDALTSSSKNHGKDERGGRRRPRRPHSFTLEFVFHPNEYFTNEVLSKTFYVNGAEDDPKVWKVDGTKIDWKEGRNLCVSKRSRSRIRALWKSVWNDGEEEKPNCVAEPGPKGGPGAEPESTAAPGSEPGSTAGPEAVSGAEASFENSDSFKSFWTASFGDCGAVDEDDWKSFFDFFGPIFVDFPPRPVLYPPTLPPIITTNSDGTTTTVSRPPHPNSFVTTITYTGTTVTLSSVMDNKTKSDHEDTNGTNKDGEKVDNASATGSGDDCKVFQVRGVTYELDKLRDRLLDHYIIGLAIKDNLIPRAVHWYTGEAVEDDDEDEEEDEDFD</sequence>
<feature type="compositionally biased region" description="Basic and acidic residues" evidence="5">
    <location>
        <begin position="441"/>
        <end position="461"/>
    </location>
</feature>
<evidence type="ECO:0008006" key="8">
    <source>
        <dbReference type="Google" id="ProtNLM"/>
    </source>
</evidence>
<dbReference type="STRING" id="69332.A0A388LWB1"/>
<feature type="region of interest" description="Disordered" evidence="5">
    <location>
        <begin position="198"/>
        <end position="228"/>
    </location>
</feature>
<feature type="compositionally biased region" description="Low complexity" evidence="5">
    <location>
        <begin position="1"/>
        <end position="10"/>
    </location>
</feature>
<dbReference type="InterPro" id="IPR002164">
    <property type="entry name" value="NAP_family"/>
</dbReference>
<dbReference type="OrthoDB" id="27325at2759"/>
<evidence type="ECO:0000256" key="3">
    <source>
        <dbReference type="RuleBase" id="RU003876"/>
    </source>
</evidence>
<dbReference type="GO" id="GO:0005634">
    <property type="term" value="C:nucleus"/>
    <property type="evidence" value="ECO:0007669"/>
    <property type="project" value="InterPro"/>
</dbReference>
<evidence type="ECO:0000313" key="6">
    <source>
        <dbReference type="EMBL" id="GBG86617.1"/>
    </source>
</evidence>
<dbReference type="Gene3D" id="3.30.1120.90">
    <property type="entry name" value="Nucleosome assembly protein"/>
    <property type="match status" value="1"/>
</dbReference>
<dbReference type="EMBL" id="BFEA01000572">
    <property type="protein sequence ID" value="GBG86617.1"/>
    <property type="molecule type" value="Genomic_DNA"/>
</dbReference>
<protein>
    <recommendedName>
        <fullName evidence="8">Nucleosome assembly protein</fullName>
    </recommendedName>
</protein>
<evidence type="ECO:0000256" key="1">
    <source>
        <dbReference type="ARBA" id="ARBA00009947"/>
    </source>
</evidence>
<evidence type="ECO:0000256" key="4">
    <source>
        <dbReference type="SAM" id="Coils"/>
    </source>
</evidence>
<name>A0A388LWB1_CHABU</name>
<organism evidence="6 7">
    <name type="scientific">Chara braunii</name>
    <name type="common">Braun's stonewort</name>
    <dbReference type="NCBI Taxonomy" id="69332"/>
    <lineage>
        <taxon>Eukaryota</taxon>
        <taxon>Viridiplantae</taxon>
        <taxon>Streptophyta</taxon>
        <taxon>Charophyceae</taxon>
        <taxon>Charales</taxon>
        <taxon>Characeae</taxon>
        <taxon>Chara</taxon>
    </lineage>
</organism>
<reference evidence="6 7" key="1">
    <citation type="journal article" date="2018" name="Cell">
        <title>The Chara Genome: Secondary Complexity and Implications for Plant Terrestrialization.</title>
        <authorList>
            <person name="Nishiyama T."/>
            <person name="Sakayama H."/>
            <person name="Vries J.D."/>
            <person name="Buschmann H."/>
            <person name="Saint-Marcoux D."/>
            <person name="Ullrich K.K."/>
            <person name="Haas F.B."/>
            <person name="Vanderstraeten L."/>
            <person name="Becker D."/>
            <person name="Lang D."/>
            <person name="Vosolsobe S."/>
            <person name="Rombauts S."/>
            <person name="Wilhelmsson P.K.I."/>
            <person name="Janitza P."/>
            <person name="Kern R."/>
            <person name="Heyl A."/>
            <person name="Rumpler F."/>
            <person name="Villalobos L.I.A.C."/>
            <person name="Clay J.M."/>
            <person name="Skokan R."/>
            <person name="Toyoda A."/>
            <person name="Suzuki Y."/>
            <person name="Kagoshima H."/>
            <person name="Schijlen E."/>
            <person name="Tajeshwar N."/>
            <person name="Catarino B."/>
            <person name="Hetherington A.J."/>
            <person name="Saltykova A."/>
            <person name="Bonnot C."/>
            <person name="Breuninger H."/>
            <person name="Symeonidi A."/>
            <person name="Radhakrishnan G.V."/>
            <person name="Van Nieuwerburgh F."/>
            <person name="Deforce D."/>
            <person name="Chang C."/>
            <person name="Karol K.G."/>
            <person name="Hedrich R."/>
            <person name="Ulvskov P."/>
            <person name="Glockner G."/>
            <person name="Delwiche C.F."/>
            <person name="Petrasek J."/>
            <person name="Van de Peer Y."/>
            <person name="Friml J."/>
            <person name="Beilby M."/>
            <person name="Dolan L."/>
            <person name="Kohara Y."/>
            <person name="Sugano S."/>
            <person name="Fujiyama A."/>
            <person name="Delaux P.-M."/>
            <person name="Quint M."/>
            <person name="TheiBen G."/>
            <person name="Hagemann M."/>
            <person name="Harholt J."/>
            <person name="Dunand C."/>
            <person name="Zachgo S."/>
            <person name="Langdale J."/>
            <person name="Maumus F."/>
            <person name="Straeten D.V.D."/>
            <person name="Gould S.B."/>
            <person name="Rensing S.A."/>
        </authorList>
    </citation>
    <scope>NUCLEOTIDE SEQUENCE [LARGE SCALE GENOMIC DNA]</scope>
    <source>
        <strain evidence="6 7">S276</strain>
    </source>
</reference>
<comment type="caution">
    <text evidence="6">The sequence shown here is derived from an EMBL/GenBank/DDBJ whole genome shotgun (WGS) entry which is preliminary data.</text>
</comment>
<keyword evidence="2" id="KW-0143">Chaperone</keyword>
<feature type="coiled-coil region" evidence="4">
    <location>
        <begin position="36"/>
        <end position="63"/>
    </location>
</feature>
<feature type="region of interest" description="Disordered" evidence="5">
    <location>
        <begin position="302"/>
        <end position="345"/>
    </location>
</feature>
<dbReference type="Pfam" id="PF00956">
    <property type="entry name" value="NAP"/>
    <property type="match status" value="1"/>
</dbReference>
<accession>A0A388LWB1</accession>
<evidence type="ECO:0000256" key="5">
    <source>
        <dbReference type="SAM" id="MobiDB-lite"/>
    </source>
</evidence>
<comment type="similarity">
    <text evidence="1 3">Belongs to the nucleosome assembly protein (NAP) family.</text>
</comment>
<gene>
    <name evidence="6" type="ORF">CBR_g41681</name>
</gene>
<dbReference type="InterPro" id="IPR037231">
    <property type="entry name" value="NAP-like_sf"/>
</dbReference>
<dbReference type="Gramene" id="GBG86617">
    <property type="protein sequence ID" value="GBG86617"/>
    <property type="gene ID" value="CBR_g41681"/>
</dbReference>
<dbReference type="SUPFAM" id="SSF143113">
    <property type="entry name" value="NAP-like"/>
    <property type="match status" value="2"/>
</dbReference>
<dbReference type="GO" id="GO:0042393">
    <property type="term" value="F:histone binding"/>
    <property type="evidence" value="ECO:0007669"/>
    <property type="project" value="UniProtKB-ARBA"/>
</dbReference>